<gene>
    <name evidence="2" type="ORF">F0562_019600</name>
</gene>
<dbReference type="PANTHER" id="PTHR47122">
    <property type="entry name" value="MYB-LIKE DNA-BINDING DOMAIN CONTAINING PROTEIN, EXPRESSED"/>
    <property type="match status" value="1"/>
</dbReference>
<dbReference type="AlphaFoldDB" id="A0A5J5BPL8"/>
<accession>A0A5J5BPL8</accession>
<evidence type="ECO:0000313" key="2">
    <source>
        <dbReference type="EMBL" id="KAA8544809.1"/>
    </source>
</evidence>
<evidence type="ECO:0000256" key="1">
    <source>
        <dbReference type="SAM" id="MobiDB-lite"/>
    </source>
</evidence>
<reference evidence="2 3" key="1">
    <citation type="submission" date="2019-09" db="EMBL/GenBank/DDBJ databases">
        <title>A chromosome-level genome assembly of the Chinese tupelo Nyssa sinensis.</title>
        <authorList>
            <person name="Yang X."/>
            <person name="Kang M."/>
            <person name="Yang Y."/>
            <person name="Xiong H."/>
            <person name="Wang M."/>
            <person name="Zhang Z."/>
            <person name="Wang Z."/>
            <person name="Wu H."/>
            <person name="Ma T."/>
            <person name="Liu J."/>
            <person name="Xi Z."/>
        </authorList>
    </citation>
    <scope>NUCLEOTIDE SEQUENCE [LARGE SCALE GENOMIC DNA]</scope>
    <source>
        <strain evidence="2">J267</strain>
        <tissue evidence="2">Leaf</tissue>
    </source>
</reference>
<name>A0A5J5BPL8_9ASTE</name>
<sequence>MSNEIERSHSVTVDDGNEEDGGEVQPTNIVAPENMVGVEVVESELAQVSVENGSEENNSLLHEKENGKLNQGPELNEPIKFGSHGTNEAKFKDSTVAKTIPEPSSPWQIADPVVYKLVRVEGDGRLVPATEDEVMEVEDLFGDVKSEMYFDADTGQTVGCTSNDGFSFWPPWILRTDWWFQWQWTIKQ</sequence>
<proteinExistence type="predicted"/>
<protein>
    <submittedName>
        <fullName evidence="2">Uncharacterized protein</fullName>
    </submittedName>
</protein>
<feature type="region of interest" description="Disordered" evidence="1">
    <location>
        <begin position="1"/>
        <end position="30"/>
    </location>
</feature>
<feature type="compositionally biased region" description="Polar residues" evidence="1">
    <location>
        <begin position="49"/>
        <end position="60"/>
    </location>
</feature>
<evidence type="ECO:0000313" key="3">
    <source>
        <dbReference type="Proteomes" id="UP000325577"/>
    </source>
</evidence>
<dbReference type="OrthoDB" id="1750622at2759"/>
<organism evidence="2 3">
    <name type="scientific">Nyssa sinensis</name>
    <dbReference type="NCBI Taxonomy" id="561372"/>
    <lineage>
        <taxon>Eukaryota</taxon>
        <taxon>Viridiplantae</taxon>
        <taxon>Streptophyta</taxon>
        <taxon>Embryophyta</taxon>
        <taxon>Tracheophyta</taxon>
        <taxon>Spermatophyta</taxon>
        <taxon>Magnoliopsida</taxon>
        <taxon>eudicotyledons</taxon>
        <taxon>Gunneridae</taxon>
        <taxon>Pentapetalae</taxon>
        <taxon>asterids</taxon>
        <taxon>Cornales</taxon>
        <taxon>Nyssaceae</taxon>
        <taxon>Nyssa</taxon>
    </lineage>
</organism>
<dbReference type="EMBL" id="CM018033">
    <property type="protein sequence ID" value="KAA8544809.1"/>
    <property type="molecule type" value="Genomic_DNA"/>
</dbReference>
<dbReference type="PANTHER" id="PTHR47122:SF4">
    <property type="entry name" value="TRF-LIKE 3"/>
    <property type="match status" value="1"/>
</dbReference>
<feature type="region of interest" description="Disordered" evidence="1">
    <location>
        <begin position="48"/>
        <end position="72"/>
    </location>
</feature>
<keyword evidence="3" id="KW-1185">Reference proteome</keyword>
<dbReference type="Proteomes" id="UP000325577">
    <property type="component" value="Linkage Group LG10"/>
</dbReference>